<organism evidence="2 3">
    <name type="scientific">Amanita muscaria (strain Koide BX008)</name>
    <dbReference type="NCBI Taxonomy" id="946122"/>
    <lineage>
        <taxon>Eukaryota</taxon>
        <taxon>Fungi</taxon>
        <taxon>Dikarya</taxon>
        <taxon>Basidiomycota</taxon>
        <taxon>Agaricomycotina</taxon>
        <taxon>Agaricomycetes</taxon>
        <taxon>Agaricomycetidae</taxon>
        <taxon>Agaricales</taxon>
        <taxon>Pluteineae</taxon>
        <taxon>Amanitaceae</taxon>
        <taxon>Amanita</taxon>
    </lineage>
</organism>
<keyword evidence="3" id="KW-1185">Reference proteome</keyword>
<gene>
    <name evidence="2" type="ORF">M378DRAFT_163703</name>
</gene>
<accession>A0A0C2X5K8</accession>
<dbReference type="EMBL" id="KN818253">
    <property type="protein sequence ID" value="KIL63998.1"/>
    <property type="molecule type" value="Genomic_DNA"/>
</dbReference>
<feature type="chain" id="PRO_5002170597" evidence="1">
    <location>
        <begin position="20"/>
        <end position="57"/>
    </location>
</feature>
<evidence type="ECO:0000313" key="2">
    <source>
        <dbReference type="EMBL" id="KIL63998.1"/>
    </source>
</evidence>
<dbReference type="HOGENOM" id="CLU_2996098_0_0_1"/>
<dbReference type="Proteomes" id="UP000054549">
    <property type="component" value="Unassembled WGS sequence"/>
</dbReference>
<protein>
    <submittedName>
        <fullName evidence="2">Uncharacterized protein</fullName>
    </submittedName>
</protein>
<name>A0A0C2X5K8_AMAMK</name>
<keyword evidence="1" id="KW-0732">Signal</keyword>
<sequence length="57" mass="6058">MKTFFTISLLLALQAIAMAKLVCDSDSNCLSRGYCCHAVGQQGTCIKKGTPCPFNSA</sequence>
<evidence type="ECO:0000313" key="3">
    <source>
        <dbReference type="Proteomes" id="UP000054549"/>
    </source>
</evidence>
<proteinExistence type="predicted"/>
<feature type="signal peptide" evidence="1">
    <location>
        <begin position="1"/>
        <end position="19"/>
    </location>
</feature>
<evidence type="ECO:0000256" key="1">
    <source>
        <dbReference type="SAM" id="SignalP"/>
    </source>
</evidence>
<reference evidence="2 3" key="1">
    <citation type="submission" date="2014-04" db="EMBL/GenBank/DDBJ databases">
        <title>Evolutionary Origins and Diversification of the Mycorrhizal Mutualists.</title>
        <authorList>
            <consortium name="DOE Joint Genome Institute"/>
            <consortium name="Mycorrhizal Genomics Consortium"/>
            <person name="Kohler A."/>
            <person name="Kuo A."/>
            <person name="Nagy L.G."/>
            <person name="Floudas D."/>
            <person name="Copeland A."/>
            <person name="Barry K.W."/>
            <person name="Cichocki N."/>
            <person name="Veneault-Fourrey C."/>
            <person name="LaButti K."/>
            <person name="Lindquist E.A."/>
            <person name="Lipzen A."/>
            <person name="Lundell T."/>
            <person name="Morin E."/>
            <person name="Murat C."/>
            <person name="Riley R."/>
            <person name="Ohm R."/>
            <person name="Sun H."/>
            <person name="Tunlid A."/>
            <person name="Henrissat B."/>
            <person name="Grigoriev I.V."/>
            <person name="Hibbett D.S."/>
            <person name="Martin F."/>
        </authorList>
    </citation>
    <scope>NUCLEOTIDE SEQUENCE [LARGE SCALE GENOMIC DNA]</scope>
    <source>
        <strain evidence="2 3">Koide BX008</strain>
    </source>
</reference>
<dbReference type="AlphaFoldDB" id="A0A0C2X5K8"/>
<dbReference type="InParanoid" id="A0A0C2X5K8"/>